<reference evidence="1" key="1">
    <citation type="journal article" date="2020" name="Cell">
        <title>Large-Scale Comparative Analyses of Tick Genomes Elucidate Their Genetic Diversity and Vector Capacities.</title>
        <authorList>
            <consortium name="Tick Genome and Microbiome Consortium (TIGMIC)"/>
            <person name="Jia N."/>
            <person name="Wang J."/>
            <person name="Shi W."/>
            <person name="Du L."/>
            <person name="Sun Y."/>
            <person name="Zhan W."/>
            <person name="Jiang J.F."/>
            <person name="Wang Q."/>
            <person name="Zhang B."/>
            <person name="Ji P."/>
            <person name="Bell-Sakyi L."/>
            <person name="Cui X.M."/>
            <person name="Yuan T.T."/>
            <person name="Jiang B.G."/>
            <person name="Yang W.F."/>
            <person name="Lam T.T."/>
            <person name="Chang Q.C."/>
            <person name="Ding S.J."/>
            <person name="Wang X.J."/>
            <person name="Zhu J.G."/>
            <person name="Ruan X.D."/>
            <person name="Zhao L."/>
            <person name="Wei J.T."/>
            <person name="Ye R.Z."/>
            <person name="Que T.C."/>
            <person name="Du C.H."/>
            <person name="Zhou Y.H."/>
            <person name="Cheng J.X."/>
            <person name="Dai P.F."/>
            <person name="Guo W.B."/>
            <person name="Han X.H."/>
            <person name="Huang E.J."/>
            <person name="Li L.F."/>
            <person name="Wei W."/>
            <person name="Gao Y.C."/>
            <person name="Liu J.Z."/>
            <person name="Shao H.Z."/>
            <person name="Wang X."/>
            <person name="Wang C.C."/>
            <person name="Yang T.C."/>
            <person name="Huo Q.B."/>
            <person name="Li W."/>
            <person name="Chen H.Y."/>
            <person name="Chen S.E."/>
            <person name="Zhou L.G."/>
            <person name="Ni X.B."/>
            <person name="Tian J.H."/>
            <person name="Sheng Y."/>
            <person name="Liu T."/>
            <person name="Pan Y.S."/>
            <person name="Xia L.Y."/>
            <person name="Li J."/>
            <person name="Zhao F."/>
            <person name="Cao W.C."/>
        </authorList>
    </citation>
    <scope>NUCLEOTIDE SEQUENCE</scope>
    <source>
        <strain evidence="1">Rsan-2018</strain>
    </source>
</reference>
<dbReference type="AlphaFoldDB" id="A0A9D4YQY9"/>
<protein>
    <submittedName>
        <fullName evidence="1">Uncharacterized protein</fullName>
    </submittedName>
</protein>
<evidence type="ECO:0000313" key="1">
    <source>
        <dbReference type="EMBL" id="KAH7984658.1"/>
    </source>
</evidence>
<comment type="caution">
    <text evidence="1">The sequence shown here is derived from an EMBL/GenBank/DDBJ whole genome shotgun (WGS) entry which is preliminary data.</text>
</comment>
<name>A0A9D4YQY9_RHISA</name>
<organism evidence="1 2">
    <name type="scientific">Rhipicephalus sanguineus</name>
    <name type="common">Brown dog tick</name>
    <name type="synonym">Ixodes sanguineus</name>
    <dbReference type="NCBI Taxonomy" id="34632"/>
    <lineage>
        <taxon>Eukaryota</taxon>
        <taxon>Metazoa</taxon>
        <taxon>Ecdysozoa</taxon>
        <taxon>Arthropoda</taxon>
        <taxon>Chelicerata</taxon>
        <taxon>Arachnida</taxon>
        <taxon>Acari</taxon>
        <taxon>Parasitiformes</taxon>
        <taxon>Ixodida</taxon>
        <taxon>Ixodoidea</taxon>
        <taxon>Ixodidae</taxon>
        <taxon>Rhipicephalinae</taxon>
        <taxon>Rhipicephalus</taxon>
        <taxon>Rhipicephalus</taxon>
    </lineage>
</organism>
<accession>A0A9D4YQY9</accession>
<proteinExistence type="predicted"/>
<evidence type="ECO:0000313" key="2">
    <source>
        <dbReference type="Proteomes" id="UP000821837"/>
    </source>
</evidence>
<gene>
    <name evidence="1" type="ORF">HPB52_023487</name>
</gene>
<dbReference type="Proteomes" id="UP000821837">
    <property type="component" value="Chromosome 1"/>
</dbReference>
<keyword evidence="2" id="KW-1185">Reference proteome</keyword>
<dbReference type="EMBL" id="JABSTV010001245">
    <property type="protein sequence ID" value="KAH7984658.1"/>
    <property type="molecule type" value="Genomic_DNA"/>
</dbReference>
<sequence length="96" mass="10230">MPSVLLSVMEAEDDGSSSSGSDDIRSACEDKFDELSGPPKRIPTVMNYVGSAVRTYAEKKGTPFSSHRSVDQFASCEGFAHQCFSCGAVNVGAMAW</sequence>
<reference evidence="1" key="2">
    <citation type="submission" date="2021-09" db="EMBL/GenBank/DDBJ databases">
        <authorList>
            <person name="Jia N."/>
            <person name="Wang J."/>
            <person name="Shi W."/>
            <person name="Du L."/>
            <person name="Sun Y."/>
            <person name="Zhan W."/>
            <person name="Jiang J."/>
            <person name="Wang Q."/>
            <person name="Zhang B."/>
            <person name="Ji P."/>
            <person name="Sakyi L.B."/>
            <person name="Cui X."/>
            <person name="Yuan T."/>
            <person name="Jiang B."/>
            <person name="Yang W."/>
            <person name="Lam T.T.-Y."/>
            <person name="Chang Q."/>
            <person name="Ding S."/>
            <person name="Wang X."/>
            <person name="Zhu J."/>
            <person name="Ruan X."/>
            <person name="Zhao L."/>
            <person name="Wei J."/>
            <person name="Que T."/>
            <person name="Du C."/>
            <person name="Cheng J."/>
            <person name="Dai P."/>
            <person name="Han X."/>
            <person name="Huang E."/>
            <person name="Gao Y."/>
            <person name="Liu J."/>
            <person name="Shao H."/>
            <person name="Ye R."/>
            <person name="Li L."/>
            <person name="Wei W."/>
            <person name="Wang X."/>
            <person name="Wang C."/>
            <person name="Huo Q."/>
            <person name="Li W."/>
            <person name="Guo W."/>
            <person name="Chen H."/>
            <person name="Chen S."/>
            <person name="Zhou L."/>
            <person name="Zhou L."/>
            <person name="Ni X."/>
            <person name="Tian J."/>
            <person name="Zhou Y."/>
            <person name="Sheng Y."/>
            <person name="Liu T."/>
            <person name="Pan Y."/>
            <person name="Xia L."/>
            <person name="Li J."/>
            <person name="Zhao F."/>
            <person name="Cao W."/>
        </authorList>
    </citation>
    <scope>NUCLEOTIDE SEQUENCE</scope>
    <source>
        <strain evidence="1">Rsan-2018</strain>
        <tissue evidence="1">Larvae</tissue>
    </source>
</reference>